<proteinExistence type="predicted"/>
<dbReference type="EMBL" id="PEGA01000017">
    <property type="protein sequence ID" value="RLU07858.1"/>
    <property type="molecule type" value="Genomic_DNA"/>
</dbReference>
<dbReference type="Proteomes" id="UP000282672">
    <property type="component" value="Unassembled WGS sequence"/>
</dbReference>
<evidence type="ECO:0000313" key="2">
    <source>
        <dbReference type="Proteomes" id="UP000282672"/>
    </source>
</evidence>
<accession>A0A3L8CJ16</accession>
<gene>
    <name evidence="1" type="ORF">CS076_16880</name>
</gene>
<comment type="caution">
    <text evidence="1">The sequence shown here is derived from an EMBL/GenBank/DDBJ whole genome shotgun (WGS) entry which is preliminary data.</text>
</comment>
<feature type="non-terminal residue" evidence="1">
    <location>
        <position position="38"/>
    </location>
</feature>
<evidence type="ECO:0000313" key="1">
    <source>
        <dbReference type="EMBL" id="RLU07858.1"/>
    </source>
</evidence>
<sequence>MSELQLHPKAAQSLSQWHTMIRTGDLKALPSLLAPDAV</sequence>
<dbReference type="Gene3D" id="3.10.450.50">
    <property type="match status" value="1"/>
</dbReference>
<name>A0A3L8CJ16_9PSED</name>
<organism evidence="1 2">
    <name type="scientific">Pseudomonas prosekii</name>
    <dbReference type="NCBI Taxonomy" id="1148509"/>
    <lineage>
        <taxon>Bacteria</taxon>
        <taxon>Pseudomonadati</taxon>
        <taxon>Pseudomonadota</taxon>
        <taxon>Gammaproteobacteria</taxon>
        <taxon>Pseudomonadales</taxon>
        <taxon>Pseudomonadaceae</taxon>
        <taxon>Pseudomonas</taxon>
    </lineage>
</organism>
<reference evidence="1 2" key="1">
    <citation type="journal article" date="2018" name="Front. Microbiol.">
        <title>Discovery of Phloeophagus Beetles as a Source of Pseudomonas Strains That Produce Potentially New Bioactive Substances and Description of Pseudomonas bohemica sp. nov.</title>
        <authorList>
            <person name="Saati-Santamaria Z."/>
            <person name="Lopez-Mondejar R."/>
            <person name="Jimenez-Gomez A."/>
            <person name="Diez-Mendez A."/>
            <person name="Vetrovsky T."/>
            <person name="Igual J.M."/>
            <person name="Velazquez E."/>
            <person name="Kolarik M."/>
            <person name="Rivas R."/>
            <person name="Garcia-Fraile P."/>
        </authorList>
    </citation>
    <scope>NUCLEOTIDE SEQUENCE [LARGE SCALE GENOMIC DNA]</scope>
    <source>
        <strain evidence="1 2">A2-NA12</strain>
    </source>
</reference>
<dbReference type="AlphaFoldDB" id="A0A3L8CJ16"/>
<protein>
    <submittedName>
        <fullName evidence="1">Polyketide cyclase</fullName>
    </submittedName>
</protein>